<protein>
    <recommendedName>
        <fullName evidence="2">Tox-GHH domain-containing protein</fullName>
    </recommendedName>
</protein>
<reference evidence="3 4" key="1">
    <citation type="journal article" date="2010" name="Syst. Appl. Microbiol.">
        <title>Four new species of Chryseobacterium from the rhizosphere of coastal sand dune plants, Chryseobacterium elymi sp. nov., Chryseobacterium hagamense sp. nov., Chryseobacterium lathyri sp. nov. and Chryseobacterium rhizosphaerae sp. nov.</title>
        <authorList>
            <person name="Cho S.H."/>
            <person name="Lee K.S."/>
            <person name="Shin D.S."/>
            <person name="Han J.H."/>
            <person name="Park K.S."/>
            <person name="Lee C.H."/>
            <person name="Park K.H."/>
            <person name="Kim S.B."/>
        </authorList>
    </citation>
    <scope>NUCLEOTIDE SEQUENCE [LARGE SCALE GENOMIC DNA]</scope>
    <source>
        <strain evidence="3 4">KCTC 22548</strain>
    </source>
</reference>
<dbReference type="EMBL" id="QNUF01000060">
    <property type="protein sequence ID" value="REC69163.1"/>
    <property type="molecule type" value="Genomic_DNA"/>
</dbReference>
<evidence type="ECO:0000313" key="4">
    <source>
        <dbReference type="Proteomes" id="UP000256491"/>
    </source>
</evidence>
<feature type="region of interest" description="Disordered" evidence="1">
    <location>
        <begin position="349"/>
        <end position="372"/>
    </location>
</feature>
<name>A0ABX9IFI4_9FLAO</name>
<feature type="non-terminal residue" evidence="3">
    <location>
        <position position="1"/>
    </location>
</feature>
<sequence length="372" mass="41657">NMETVETTDYLDGFQYWLNDLSFVPTSEGYYDFIQNKYIYNYTDQVGNIRLAYYKDASGNLKVDRTTHYYPFGLEFGGELSTSGSITQNYRYSSQGQENQRETKWSSYRWRNYDAAMGRFFNIDPLAEDYNTWSTFAFSGNRVVDARELEGLEPKKVNEVSLPGNDPMEFAEFIMGGASSVRAAVANNVARTINVLTNDAVRSKYVVDDDGGLTLRTGVPKESFKEKVVNGSLDLATIGLAAFGGVEGALTAQGGKAPALKAIEEVKAAAKIPSIASQRQGAVRKAWKEEKNMVERTGGRGTRRWNSSQLKELKETGKVKGMKGHHINNVKHHPDKAGDPDNIEFVTQKEHLQRHDGNFRNETTGPLKNRKE</sequence>
<feature type="compositionally biased region" description="Basic and acidic residues" evidence="1">
    <location>
        <begin position="349"/>
        <end position="359"/>
    </location>
</feature>
<dbReference type="Pfam" id="PF15636">
    <property type="entry name" value="Tox-GHH"/>
    <property type="match status" value="1"/>
</dbReference>
<dbReference type="Gene3D" id="2.180.10.10">
    <property type="entry name" value="RHS repeat-associated core"/>
    <property type="match status" value="1"/>
</dbReference>
<evidence type="ECO:0000259" key="2">
    <source>
        <dbReference type="Pfam" id="PF15636"/>
    </source>
</evidence>
<dbReference type="InterPro" id="IPR022385">
    <property type="entry name" value="Rhs_assc_core"/>
</dbReference>
<accession>A0ABX9IFI4</accession>
<organism evidence="3 4">
    <name type="scientific">Chryseobacterium rhizosphaerae</name>
    <dbReference type="NCBI Taxonomy" id="395937"/>
    <lineage>
        <taxon>Bacteria</taxon>
        <taxon>Pseudomonadati</taxon>
        <taxon>Bacteroidota</taxon>
        <taxon>Flavobacteriia</taxon>
        <taxon>Flavobacteriales</taxon>
        <taxon>Weeksellaceae</taxon>
        <taxon>Chryseobacterium group</taxon>
        <taxon>Chryseobacterium</taxon>
    </lineage>
</organism>
<keyword evidence="4" id="KW-1185">Reference proteome</keyword>
<dbReference type="InterPro" id="IPR028916">
    <property type="entry name" value="Tox-GHH_dom"/>
</dbReference>
<proteinExistence type="predicted"/>
<dbReference type="RefSeq" id="WP_317126120.1">
    <property type="nucleotide sequence ID" value="NZ_QNUF01000060.1"/>
</dbReference>
<feature type="domain" description="Tox-GHH" evidence="2">
    <location>
        <begin position="277"/>
        <end position="347"/>
    </location>
</feature>
<comment type="caution">
    <text evidence="3">The sequence shown here is derived from an EMBL/GenBank/DDBJ whole genome shotgun (WGS) entry which is preliminary data.</text>
</comment>
<dbReference type="NCBIfam" id="TIGR03696">
    <property type="entry name" value="Rhs_assc_core"/>
    <property type="match status" value="1"/>
</dbReference>
<dbReference type="Proteomes" id="UP000256491">
    <property type="component" value="Unassembled WGS sequence"/>
</dbReference>
<evidence type="ECO:0000256" key="1">
    <source>
        <dbReference type="SAM" id="MobiDB-lite"/>
    </source>
</evidence>
<gene>
    <name evidence="3" type="ORF">DRF57_23235</name>
</gene>
<evidence type="ECO:0000313" key="3">
    <source>
        <dbReference type="EMBL" id="REC69163.1"/>
    </source>
</evidence>